<evidence type="ECO:0000313" key="2">
    <source>
        <dbReference type="EMBL" id="OCQ23278.1"/>
    </source>
</evidence>
<name>A0A1C0TVC7_9GAMM</name>
<dbReference type="GO" id="GO:0015562">
    <property type="term" value="F:efflux transmembrane transporter activity"/>
    <property type="evidence" value="ECO:0007669"/>
    <property type="project" value="TreeGrafter"/>
</dbReference>
<comment type="caution">
    <text evidence="2">The sequence shown here is derived from an EMBL/GenBank/DDBJ whole genome shotgun (WGS) entry which is preliminary data.</text>
</comment>
<dbReference type="SUPFAM" id="SSF111369">
    <property type="entry name" value="HlyD-like secretion proteins"/>
    <property type="match status" value="1"/>
</dbReference>
<reference evidence="3" key="1">
    <citation type="submission" date="2016-07" db="EMBL/GenBank/DDBJ databases">
        <authorList>
            <person name="Florea S."/>
            <person name="Webb J.S."/>
            <person name="Jaromczyk J."/>
            <person name="Schardl C.L."/>
        </authorList>
    </citation>
    <scope>NUCLEOTIDE SEQUENCE [LARGE SCALE GENOMIC DNA]</scope>
    <source>
        <strain evidence="3">IPB1</strain>
    </source>
</reference>
<dbReference type="Gene3D" id="2.40.50.100">
    <property type="match status" value="1"/>
</dbReference>
<dbReference type="InterPro" id="IPR006143">
    <property type="entry name" value="RND_pump_MFP"/>
</dbReference>
<dbReference type="AlphaFoldDB" id="A0A1C0TVC7"/>
<dbReference type="EMBL" id="MAUJ01000001">
    <property type="protein sequence ID" value="OCQ23278.1"/>
    <property type="molecule type" value="Genomic_DNA"/>
</dbReference>
<evidence type="ECO:0000256" key="1">
    <source>
        <dbReference type="ARBA" id="ARBA00009477"/>
    </source>
</evidence>
<dbReference type="RefSeq" id="WP_065789302.1">
    <property type="nucleotide sequence ID" value="NZ_MAUJ01000001.1"/>
</dbReference>
<dbReference type="Gene3D" id="1.10.287.470">
    <property type="entry name" value="Helix hairpin bin"/>
    <property type="match status" value="1"/>
</dbReference>
<dbReference type="Proteomes" id="UP000093366">
    <property type="component" value="Unassembled WGS sequence"/>
</dbReference>
<evidence type="ECO:0000313" key="3">
    <source>
        <dbReference type="Proteomes" id="UP000093366"/>
    </source>
</evidence>
<dbReference type="PANTHER" id="PTHR30469">
    <property type="entry name" value="MULTIDRUG RESISTANCE PROTEIN MDTA"/>
    <property type="match status" value="1"/>
</dbReference>
<dbReference type="NCBIfam" id="TIGR01730">
    <property type="entry name" value="RND_mfp"/>
    <property type="match status" value="1"/>
</dbReference>
<evidence type="ECO:0008006" key="4">
    <source>
        <dbReference type="Google" id="ProtNLM"/>
    </source>
</evidence>
<comment type="similarity">
    <text evidence="1">Belongs to the membrane fusion protein (MFP) (TC 8.A.1) family.</text>
</comment>
<dbReference type="Gene3D" id="2.40.30.170">
    <property type="match status" value="1"/>
</dbReference>
<organism evidence="2 3">
    <name type="scientific">Pseudoalteromonas luteoviolacea</name>
    <dbReference type="NCBI Taxonomy" id="43657"/>
    <lineage>
        <taxon>Bacteria</taxon>
        <taxon>Pseudomonadati</taxon>
        <taxon>Pseudomonadota</taxon>
        <taxon>Gammaproteobacteria</taxon>
        <taxon>Alteromonadales</taxon>
        <taxon>Pseudoalteromonadaceae</taxon>
        <taxon>Pseudoalteromonas</taxon>
    </lineage>
</organism>
<dbReference type="PANTHER" id="PTHR30469:SF11">
    <property type="entry name" value="BLL4320 PROTEIN"/>
    <property type="match status" value="1"/>
</dbReference>
<proteinExistence type="inferred from homology"/>
<gene>
    <name evidence="2" type="ORF">A7985_04865</name>
</gene>
<dbReference type="OrthoDB" id="9806939at2"/>
<accession>A0A1C0TVC7</accession>
<sequence length="376" mass="40305">MKIKAWIATVVAIAALIGSMGYIKWIEMSAIMAASANVPEYSETVEATQVKQAKYTQSVAVIGNAVAPDHIELVSEASGLVSEVNFSSGERVKGGEVIVQLDIRTEQANLKAASAKRKLLASNYTRVKALSSHQAISQEALDTAQANLVVIDAEIEAIKNIIRKKTITAPFDGVLGIHSAKAGEFLSANTRVVSITGEAGFMWVDFYIPQTYRKLAVGSLVQINKVGETAGLMEAKAGIVAVEESFLAGIRSRKYRAKVLRTSLEIDVNEAIAVSVPVNQFNDIMSVPNISVLRDVTGGYVFELIPTGSKGQFRAKRKPVEIISSNEHVTFLHAGLTPDSIVAAPGAFKLFDGVLVNVVNQTNTLANKSATFSKEL</sequence>
<dbReference type="GO" id="GO:1990281">
    <property type="term" value="C:efflux pump complex"/>
    <property type="evidence" value="ECO:0007669"/>
    <property type="project" value="TreeGrafter"/>
</dbReference>
<protein>
    <recommendedName>
        <fullName evidence="4">Efflux RND transporter periplasmic adaptor subunit</fullName>
    </recommendedName>
</protein>